<dbReference type="EMBL" id="CP123443">
    <property type="protein sequence ID" value="WGK70395.1"/>
    <property type="molecule type" value="Genomic_DNA"/>
</dbReference>
<proteinExistence type="predicted"/>
<name>A0ABY8MLW9_9SPIO</name>
<evidence type="ECO:0000313" key="3">
    <source>
        <dbReference type="Proteomes" id="UP001228690"/>
    </source>
</evidence>
<accession>A0ABY8MLW9</accession>
<dbReference type="RefSeq" id="WP_326928606.1">
    <property type="nucleotide sequence ID" value="NZ_CP123443.1"/>
</dbReference>
<gene>
    <name evidence="2" type="ORF">P0082_05905</name>
</gene>
<dbReference type="Proteomes" id="UP001228690">
    <property type="component" value="Chromosome"/>
</dbReference>
<sequence length="108" mass="12002">MAEIVMDDSSLAVLKGIVKNLCPKSVIWAFGSRVDGSAHSGSDLDLAIVDFGQEGADYGELKAAVRESHIPFLIDIFELNRLPESFQREIQRSYVVLYDGRDGENLER</sequence>
<reference evidence="2 3" key="1">
    <citation type="submission" date="2023-04" db="EMBL/GenBank/DDBJ databases">
        <title>Spirochaete genome identified in red abalone sample constitutes a novel genus.</title>
        <authorList>
            <person name="Sharma S.P."/>
            <person name="Purcell C.M."/>
            <person name="Hyde J.R."/>
            <person name="Severin A.J."/>
        </authorList>
    </citation>
    <scope>NUCLEOTIDE SEQUENCE [LARGE SCALE GENOMIC DNA]</scope>
    <source>
        <strain evidence="2 3">SP-2023</strain>
    </source>
</reference>
<evidence type="ECO:0000259" key="1">
    <source>
        <dbReference type="Pfam" id="PF18765"/>
    </source>
</evidence>
<dbReference type="SUPFAM" id="SSF81301">
    <property type="entry name" value="Nucleotidyltransferase"/>
    <property type="match status" value="1"/>
</dbReference>
<dbReference type="Gene3D" id="3.30.460.10">
    <property type="entry name" value="Beta Polymerase, domain 2"/>
    <property type="match status" value="1"/>
</dbReference>
<dbReference type="InterPro" id="IPR043519">
    <property type="entry name" value="NT_sf"/>
</dbReference>
<keyword evidence="3" id="KW-1185">Reference proteome</keyword>
<dbReference type="Pfam" id="PF18765">
    <property type="entry name" value="Polbeta"/>
    <property type="match status" value="1"/>
</dbReference>
<protein>
    <submittedName>
        <fullName evidence="2">Nucleotidyltransferase domain-containing protein</fullName>
    </submittedName>
</protein>
<feature type="domain" description="Polymerase beta nucleotidyltransferase" evidence="1">
    <location>
        <begin position="25"/>
        <end position="99"/>
    </location>
</feature>
<dbReference type="InterPro" id="IPR041633">
    <property type="entry name" value="Polbeta"/>
</dbReference>
<organism evidence="2 3">
    <name type="scientific">Candidatus Haliotispira prima</name>
    <dbReference type="NCBI Taxonomy" id="3034016"/>
    <lineage>
        <taxon>Bacteria</taxon>
        <taxon>Pseudomonadati</taxon>
        <taxon>Spirochaetota</taxon>
        <taxon>Spirochaetia</taxon>
        <taxon>Spirochaetales</taxon>
        <taxon>Spirochaetaceae</taxon>
        <taxon>Candidatus Haliotispira</taxon>
    </lineage>
</organism>
<evidence type="ECO:0000313" key="2">
    <source>
        <dbReference type="EMBL" id="WGK70395.1"/>
    </source>
</evidence>
<dbReference type="CDD" id="cd05403">
    <property type="entry name" value="NT_KNTase_like"/>
    <property type="match status" value="1"/>
</dbReference>